<dbReference type="RefSeq" id="XP_001024806.2">
    <property type="nucleotide sequence ID" value="XM_001024806.3"/>
</dbReference>
<dbReference type="PANTHER" id="PTHR24078">
    <property type="entry name" value="DNAJ HOMOLOG SUBFAMILY C MEMBER"/>
    <property type="match status" value="1"/>
</dbReference>
<dbReference type="FunCoup" id="I7M3Y8">
    <property type="interactions" value="38"/>
</dbReference>
<dbReference type="SUPFAM" id="SSF49493">
    <property type="entry name" value="HSP40/DnaJ peptide-binding domain"/>
    <property type="match status" value="2"/>
</dbReference>
<evidence type="ECO:0000259" key="2">
    <source>
        <dbReference type="PROSITE" id="PS50076"/>
    </source>
</evidence>
<dbReference type="EMBL" id="GG662443">
    <property type="protein sequence ID" value="EAS04561.2"/>
    <property type="molecule type" value="Genomic_DNA"/>
</dbReference>
<dbReference type="CDD" id="cd06257">
    <property type="entry name" value="DnaJ"/>
    <property type="match status" value="1"/>
</dbReference>
<dbReference type="InterPro" id="IPR008971">
    <property type="entry name" value="HSP40/DnaJ_pept-bd"/>
</dbReference>
<dbReference type="PROSITE" id="PS50076">
    <property type="entry name" value="DNAJ_2"/>
    <property type="match status" value="1"/>
</dbReference>
<protein>
    <submittedName>
        <fullName evidence="3">DnaJ (Hsp40) family B protein</fullName>
    </submittedName>
</protein>
<dbReference type="GO" id="GO:0005829">
    <property type="term" value="C:cytosol"/>
    <property type="evidence" value="ECO:0007669"/>
    <property type="project" value="TreeGrafter"/>
</dbReference>
<keyword evidence="4" id="KW-1185">Reference proteome</keyword>
<dbReference type="InterPro" id="IPR001623">
    <property type="entry name" value="DnaJ_domain"/>
</dbReference>
<dbReference type="STRING" id="312017.I7M3Y8"/>
<dbReference type="OMA" id="TECTVNI"/>
<dbReference type="KEGG" id="tet:TTHERM_00238810"/>
<dbReference type="SMART" id="SM00271">
    <property type="entry name" value="DnaJ"/>
    <property type="match status" value="1"/>
</dbReference>
<dbReference type="Gene3D" id="1.10.287.110">
    <property type="entry name" value="DnaJ domain"/>
    <property type="match status" value="1"/>
</dbReference>
<gene>
    <name evidence="3" type="ORF">TTHERM_00238810</name>
</gene>
<dbReference type="GO" id="GO:0051087">
    <property type="term" value="F:protein-folding chaperone binding"/>
    <property type="evidence" value="ECO:0007669"/>
    <property type="project" value="TreeGrafter"/>
</dbReference>
<dbReference type="InParanoid" id="I7M3Y8"/>
<dbReference type="OrthoDB" id="550424at2759"/>
<accession>I7M3Y8</accession>
<evidence type="ECO:0000313" key="3">
    <source>
        <dbReference type="EMBL" id="EAS04561.2"/>
    </source>
</evidence>
<dbReference type="AlphaFoldDB" id="I7M3Y8"/>
<dbReference type="CDD" id="cd10747">
    <property type="entry name" value="DnaJ_C"/>
    <property type="match status" value="1"/>
</dbReference>
<dbReference type="Proteomes" id="UP000009168">
    <property type="component" value="Unassembled WGS sequence"/>
</dbReference>
<dbReference type="InterPro" id="IPR002939">
    <property type="entry name" value="DnaJ_C"/>
</dbReference>
<dbReference type="PANTHER" id="PTHR24078:SF553">
    <property type="entry name" value="DNAJ HOMOLOG SUBFAMILY B MEMBER 5"/>
    <property type="match status" value="1"/>
</dbReference>
<dbReference type="InterPro" id="IPR018253">
    <property type="entry name" value="DnaJ_domain_CS"/>
</dbReference>
<evidence type="ECO:0000313" key="4">
    <source>
        <dbReference type="Proteomes" id="UP000009168"/>
    </source>
</evidence>
<dbReference type="GO" id="GO:0006457">
    <property type="term" value="P:protein folding"/>
    <property type="evidence" value="ECO:0007669"/>
    <property type="project" value="InterPro"/>
</dbReference>
<dbReference type="eggNOG" id="KOG0714">
    <property type="taxonomic scope" value="Eukaryota"/>
</dbReference>
<dbReference type="InterPro" id="IPR051339">
    <property type="entry name" value="DnaJ_subfamily_B"/>
</dbReference>
<dbReference type="InterPro" id="IPR036869">
    <property type="entry name" value="J_dom_sf"/>
</dbReference>
<feature type="domain" description="J" evidence="2">
    <location>
        <begin position="4"/>
        <end position="70"/>
    </location>
</feature>
<reference evidence="4" key="1">
    <citation type="journal article" date="2006" name="PLoS Biol.">
        <title>Macronuclear genome sequence of the ciliate Tetrahymena thermophila, a model eukaryote.</title>
        <authorList>
            <person name="Eisen J.A."/>
            <person name="Coyne R.S."/>
            <person name="Wu M."/>
            <person name="Wu D."/>
            <person name="Thiagarajan M."/>
            <person name="Wortman J.R."/>
            <person name="Badger J.H."/>
            <person name="Ren Q."/>
            <person name="Amedeo P."/>
            <person name="Jones K.M."/>
            <person name="Tallon L.J."/>
            <person name="Delcher A.L."/>
            <person name="Salzberg S.L."/>
            <person name="Silva J.C."/>
            <person name="Haas B.J."/>
            <person name="Majoros W.H."/>
            <person name="Farzad M."/>
            <person name="Carlton J.M."/>
            <person name="Smith R.K. Jr."/>
            <person name="Garg J."/>
            <person name="Pearlman R.E."/>
            <person name="Karrer K.M."/>
            <person name="Sun L."/>
            <person name="Manning G."/>
            <person name="Elde N.C."/>
            <person name="Turkewitz A.P."/>
            <person name="Asai D.J."/>
            <person name="Wilkes D.E."/>
            <person name="Wang Y."/>
            <person name="Cai H."/>
            <person name="Collins K."/>
            <person name="Stewart B.A."/>
            <person name="Lee S.R."/>
            <person name="Wilamowska K."/>
            <person name="Weinberg Z."/>
            <person name="Ruzzo W.L."/>
            <person name="Wloga D."/>
            <person name="Gaertig J."/>
            <person name="Frankel J."/>
            <person name="Tsao C.-C."/>
            <person name="Gorovsky M.A."/>
            <person name="Keeling P.J."/>
            <person name="Waller R.F."/>
            <person name="Patron N.J."/>
            <person name="Cherry J.M."/>
            <person name="Stover N.A."/>
            <person name="Krieger C.J."/>
            <person name="del Toro C."/>
            <person name="Ryder H.F."/>
            <person name="Williamson S.C."/>
            <person name="Barbeau R.A."/>
            <person name="Hamilton E.P."/>
            <person name="Orias E."/>
        </authorList>
    </citation>
    <scope>NUCLEOTIDE SEQUENCE [LARGE SCALE GENOMIC DNA]</scope>
    <source>
        <strain evidence="4">SB210</strain>
    </source>
</reference>
<dbReference type="GO" id="GO:0051082">
    <property type="term" value="F:unfolded protein binding"/>
    <property type="evidence" value="ECO:0007669"/>
    <property type="project" value="InterPro"/>
</dbReference>
<dbReference type="Pfam" id="PF00226">
    <property type="entry name" value="DnaJ"/>
    <property type="match status" value="1"/>
</dbReference>
<sequence>MPRDYYSDLEIKADASHDEICQAYRRLALRFHPKFSIMDEKTTHHHFSIISEAFEVLSDPMRRAFYDKFGEEQLKQGFFHKGELAGGYKFHKNPLEIFEKFLCKYNPLADIVDLTGEHAHGTMFGYQFQAQNYQLTHPPEPVYLEVECSLEEIYNGCSKEIQYYRSLLNQDGRTTREVLANKIVQIRQGVKDGATVVYKKDGNQAARFDNSDLVMIIKEVPHSRFKRKGNDLVYTQYINLSQSWSFKGVHLITLDSRRLYIPIDEVITPKTVKVVEGEGMPIQFDSLKGLKNKQLLQPYKDRGNLIIKFDVEFPTQLSIEELKKISELLGENEENGDRAN</sequence>
<keyword evidence="1" id="KW-0143">Chaperone</keyword>
<dbReference type="Pfam" id="PF01556">
    <property type="entry name" value="DnaJ_C"/>
    <property type="match status" value="1"/>
</dbReference>
<name>I7M3Y8_TETTS</name>
<dbReference type="PRINTS" id="PR00625">
    <property type="entry name" value="JDOMAIN"/>
</dbReference>
<dbReference type="Gene3D" id="2.60.260.20">
    <property type="entry name" value="Urease metallochaperone UreE, N-terminal domain"/>
    <property type="match status" value="2"/>
</dbReference>
<proteinExistence type="predicted"/>
<evidence type="ECO:0000256" key="1">
    <source>
        <dbReference type="ARBA" id="ARBA00023186"/>
    </source>
</evidence>
<dbReference type="SUPFAM" id="SSF46565">
    <property type="entry name" value="Chaperone J-domain"/>
    <property type="match status" value="1"/>
</dbReference>
<organism evidence="3 4">
    <name type="scientific">Tetrahymena thermophila (strain SB210)</name>
    <dbReference type="NCBI Taxonomy" id="312017"/>
    <lineage>
        <taxon>Eukaryota</taxon>
        <taxon>Sar</taxon>
        <taxon>Alveolata</taxon>
        <taxon>Ciliophora</taxon>
        <taxon>Intramacronucleata</taxon>
        <taxon>Oligohymenophorea</taxon>
        <taxon>Hymenostomatida</taxon>
        <taxon>Tetrahymenina</taxon>
        <taxon>Tetrahymenidae</taxon>
        <taxon>Tetrahymena</taxon>
    </lineage>
</organism>
<dbReference type="GeneID" id="7829204"/>
<dbReference type="HOGENOM" id="CLU_017633_10_2_1"/>
<dbReference type="PROSITE" id="PS00636">
    <property type="entry name" value="DNAJ_1"/>
    <property type="match status" value="1"/>
</dbReference>